<dbReference type="NCBIfam" id="TIGR03296">
    <property type="entry name" value="M6dom_TIGR03296"/>
    <property type="match status" value="1"/>
</dbReference>
<dbReference type="HOGENOM" id="CLU_013425_0_0_1"/>
<dbReference type="GO" id="GO:0008233">
    <property type="term" value="F:peptidase activity"/>
    <property type="evidence" value="ECO:0007669"/>
    <property type="project" value="InterPro"/>
</dbReference>
<organism evidence="3 4">
    <name type="scientific">[Torrubiella] hemipterigena</name>
    <dbReference type="NCBI Taxonomy" id="1531966"/>
    <lineage>
        <taxon>Eukaryota</taxon>
        <taxon>Fungi</taxon>
        <taxon>Dikarya</taxon>
        <taxon>Ascomycota</taxon>
        <taxon>Pezizomycotina</taxon>
        <taxon>Sordariomycetes</taxon>
        <taxon>Hypocreomycetidae</taxon>
        <taxon>Hypocreales</taxon>
        <taxon>Clavicipitaceae</taxon>
        <taxon>Clavicipitaceae incertae sedis</taxon>
        <taxon>'Torrubiella' clade</taxon>
    </lineage>
</organism>
<sequence length="671" mass="73123">MGISWLITTLPLIGYAQVAALPSTRHLEPAPAQLPFQPLDPQRWVNPDNMTWEDYKKPPGTSWNDPNRKGSVRNFKIALVAIDYSDTSFVISMKPGATVFGNPQPAANNIPRSDVPAFYRDFLNKPGDLNRGHTLHEYWMEDSAGRFGVELTAFGPYKLPARSWEYGIGDGGSCPSKGKCGQDAHRVAINAFKKETGNESGKYELIFVVAAGHDESSTWQEFGEMKFNSKDEIPDAFGPPPDSGSKAMKNAATTRYVAWTSWQAGATIWPHAFPSSSIQGESSGMGVYAHELSHLLKIWDNYNNPFGNPMRRSFTGPWSMMSRGTFNGPGGPHTRWHIPPTQGGALGSPHTMRDKIQLKLVDESRVIKATRDGLAKSGLITAQITARVIAGKTMGIRIDIGKDRAPKCDTRSDPLCDGGGYNAYDIEVVDRLGSDSFQADSGVLITKVKYSDSSMPFQWVIDANPKDLGLVDFIRPNSKEAKITLGDFRQLLDALFHAGGKSGSQFEHIDKDNGLHIYVVDRHRSPEGELSYTVAVRSLDGKGPHTQAVEVAQGEPVKLDKQTPTTTGVFCSFTITNKGSPKFSELDSANTKREVYRLNAAVEGSGWKTELPNSLVAAEFGKSSTVFVSMGVSPDGADSGIITLTATSESDPSVKHAAKCTVAKKFNEAIR</sequence>
<dbReference type="GO" id="GO:0006508">
    <property type="term" value="P:proteolysis"/>
    <property type="evidence" value="ECO:0007669"/>
    <property type="project" value="InterPro"/>
</dbReference>
<dbReference type="STRING" id="1531966.A0A0A1TFS5"/>
<evidence type="ECO:0000313" key="4">
    <source>
        <dbReference type="Proteomes" id="UP000039046"/>
    </source>
</evidence>
<feature type="domain" description="Peptidase M6-like" evidence="2">
    <location>
        <begin position="276"/>
        <end position="330"/>
    </location>
</feature>
<keyword evidence="1" id="KW-0732">Signal</keyword>
<evidence type="ECO:0000256" key="1">
    <source>
        <dbReference type="SAM" id="SignalP"/>
    </source>
</evidence>
<evidence type="ECO:0000313" key="3">
    <source>
        <dbReference type="EMBL" id="CEJ89195.1"/>
    </source>
</evidence>
<feature type="signal peptide" evidence="1">
    <location>
        <begin position="1"/>
        <end position="20"/>
    </location>
</feature>
<protein>
    <recommendedName>
        <fullName evidence="2">Peptidase M6-like domain-containing protein</fullName>
    </recommendedName>
</protein>
<dbReference type="EMBL" id="CDHN01000002">
    <property type="protein sequence ID" value="CEJ89195.1"/>
    <property type="molecule type" value="Genomic_DNA"/>
</dbReference>
<dbReference type="Proteomes" id="UP000039046">
    <property type="component" value="Unassembled WGS sequence"/>
</dbReference>
<evidence type="ECO:0000259" key="2">
    <source>
        <dbReference type="Pfam" id="PF05547"/>
    </source>
</evidence>
<proteinExistence type="predicted"/>
<gene>
    <name evidence="3" type="ORF">VHEMI05054</name>
</gene>
<feature type="chain" id="PRO_5001979347" description="Peptidase M6-like domain-containing protein" evidence="1">
    <location>
        <begin position="21"/>
        <end position="671"/>
    </location>
</feature>
<accession>A0A0A1TFS5</accession>
<dbReference type="Pfam" id="PF05547">
    <property type="entry name" value="Peptidase_M6"/>
    <property type="match status" value="1"/>
</dbReference>
<name>A0A0A1TFS5_9HYPO</name>
<reference evidence="3 4" key="1">
    <citation type="journal article" date="2015" name="Genome Announc.">
        <title>Draft Genome Sequence and Gene Annotation of the Entomopathogenic Fungus Verticillium hemipterigenum.</title>
        <authorList>
            <person name="Horn F."/>
            <person name="Habel A."/>
            <person name="Scharf D.H."/>
            <person name="Dworschak J."/>
            <person name="Brakhage A.A."/>
            <person name="Guthke R."/>
            <person name="Hertweck C."/>
            <person name="Linde J."/>
        </authorList>
    </citation>
    <scope>NUCLEOTIDE SEQUENCE [LARGE SCALE GENOMIC DNA]</scope>
</reference>
<dbReference type="OrthoDB" id="3852498at2759"/>
<keyword evidence="4" id="KW-1185">Reference proteome</keyword>
<dbReference type="AlphaFoldDB" id="A0A0A1TFS5"/>
<dbReference type="InterPro" id="IPR008757">
    <property type="entry name" value="Peptidase_M6-like_domain"/>
</dbReference>